<keyword evidence="2 6" id="KW-0812">Transmembrane</keyword>
<dbReference type="Proteomes" id="UP000751190">
    <property type="component" value="Unassembled WGS sequence"/>
</dbReference>
<feature type="transmembrane region" description="Helical" evidence="6">
    <location>
        <begin position="273"/>
        <end position="290"/>
    </location>
</feature>
<feature type="transmembrane region" description="Helical" evidence="6">
    <location>
        <begin position="139"/>
        <end position="162"/>
    </location>
</feature>
<evidence type="ECO:0000313" key="8">
    <source>
        <dbReference type="EMBL" id="KAG8463133.1"/>
    </source>
</evidence>
<evidence type="ECO:0000313" key="9">
    <source>
        <dbReference type="Proteomes" id="UP000751190"/>
    </source>
</evidence>
<protein>
    <recommendedName>
        <fullName evidence="7">Nodulin-like domain-containing protein</fullName>
    </recommendedName>
</protein>
<dbReference type="PANTHER" id="PTHR21576:SF158">
    <property type="entry name" value="RIBOSOMAL RNA-PROCESSING PROTEIN 12-LIKE CONSERVED DOMAIN-CONTAINING PROTEIN"/>
    <property type="match status" value="1"/>
</dbReference>
<evidence type="ECO:0000256" key="5">
    <source>
        <dbReference type="SAM" id="MobiDB-lite"/>
    </source>
</evidence>
<evidence type="ECO:0000256" key="3">
    <source>
        <dbReference type="ARBA" id="ARBA00022989"/>
    </source>
</evidence>
<dbReference type="PANTHER" id="PTHR21576">
    <property type="entry name" value="UNCHARACTERIZED NODULIN-LIKE PROTEIN"/>
    <property type="match status" value="1"/>
</dbReference>
<feature type="transmembrane region" description="Helical" evidence="6">
    <location>
        <begin position="12"/>
        <end position="34"/>
    </location>
</feature>
<dbReference type="GO" id="GO:0016020">
    <property type="term" value="C:membrane"/>
    <property type="evidence" value="ECO:0007669"/>
    <property type="project" value="UniProtKB-SubCell"/>
</dbReference>
<dbReference type="AlphaFoldDB" id="A0A8J6CD36"/>
<accession>A0A8J6CD36</accession>
<keyword evidence="3 6" id="KW-1133">Transmembrane helix</keyword>
<dbReference type="InterPro" id="IPR010658">
    <property type="entry name" value="Nodulin-like"/>
</dbReference>
<keyword evidence="9" id="KW-1185">Reference proteome</keyword>
<comment type="subcellular location">
    <subcellularLocation>
        <location evidence="1">Membrane</location>
        <topology evidence="1">Multi-pass membrane protein</topology>
    </subcellularLocation>
</comment>
<feature type="transmembrane region" description="Helical" evidence="6">
    <location>
        <begin position="730"/>
        <end position="750"/>
    </location>
</feature>
<dbReference type="EMBL" id="JAGTXO010000017">
    <property type="protein sequence ID" value="KAG8463133.1"/>
    <property type="molecule type" value="Genomic_DNA"/>
</dbReference>
<feature type="transmembrane region" description="Helical" evidence="6">
    <location>
        <begin position="235"/>
        <end position="253"/>
    </location>
</feature>
<evidence type="ECO:0000259" key="7">
    <source>
        <dbReference type="Pfam" id="PF06813"/>
    </source>
</evidence>
<evidence type="ECO:0000256" key="6">
    <source>
        <dbReference type="SAM" id="Phobius"/>
    </source>
</evidence>
<evidence type="ECO:0000256" key="2">
    <source>
        <dbReference type="ARBA" id="ARBA00022692"/>
    </source>
</evidence>
<dbReference type="InterPro" id="IPR036259">
    <property type="entry name" value="MFS_trans_sf"/>
</dbReference>
<proteinExistence type="predicted"/>
<reference evidence="8" key="1">
    <citation type="submission" date="2021-05" db="EMBL/GenBank/DDBJ databases">
        <title>The genome of the haptophyte Pavlova lutheri (Diacronema luteri, Pavlovales) - a model for lipid biosynthesis in eukaryotic algae.</title>
        <authorList>
            <person name="Hulatt C.J."/>
            <person name="Posewitz M.C."/>
        </authorList>
    </citation>
    <scope>NUCLEOTIDE SEQUENCE</scope>
    <source>
        <strain evidence="8">NIVA-4/92</strain>
    </source>
</reference>
<feature type="transmembrane region" description="Helical" evidence="6">
    <location>
        <begin position="628"/>
        <end position="646"/>
    </location>
</feature>
<comment type="caution">
    <text evidence="8">The sequence shown here is derived from an EMBL/GenBank/DDBJ whole genome shotgun (WGS) entry which is preliminary data.</text>
</comment>
<feature type="region of interest" description="Disordered" evidence="5">
    <location>
        <begin position="756"/>
        <end position="778"/>
    </location>
</feature>
<dbReference type="Gene3D" id="1.20.1250.20">
    <property type="entry name" value="MFS general substrate transporter like domains"/>
    <property type="match status" value="1"/>
</dbReference>
<sequence>MEGILAADECRARVLVSALVVETVGGLTFFFPLYSETLRRAYGLSNGSVQLLASLQNVGGAVGLHIGLLYDALGPRTTVLLGLVVGGVGWGGLWAALAYSLPAPFTALAVLAFLQGHGQMIADCASVPTVALHFPAEQYALALGLVKSLIGLSGSLAAQVYAALYAPPAAVGADFVTIDRAIVDFLALAAAWFAGGCAVGALGLRRDGPSADATHSSPAQSAHERARLDTWLAGAYGRMLVLVAVLAAGALVNEHIRAALVATGVLRALHTEQLTLGLGALVMALFLLHVRRGPRAPGLTRLSSAGGGAPEPRVNGSGGGGVKLLLGRADPVIVASLLDVRRAASYDSRFTGSATAAAAAAAARGRRATLSDFDAAAEAEVYLQKLLATEIAIVPPVPTSFSFSRVAPVGSLADLHDEMAELAEYGASLDVSPPTAAVPTAVAAGAGASAGGSGTAMAAPRGAGDSRALIGVGDAPATDAAHARDGAHTRAHPRFVTASVTAPNLLESAAGALPGALPGALRGAQPAVAAQAPNLSLAQALASANFWLQFSVEFALAGSGLVITNNLAQIVRAAGPATGIDAEAMGERPAGMSASSLVCLLGVCNCTGRLAVALAAESLARRGMPRSLPFVPVCLLMACAHLCVAANVRALLAPACALCGFAFGSLAALNPVVVCTLYGSRAFGAIYTSIMLAAALGSLGLSSGLAVSVYARALAPGEPVCVGASCFRTTALTCAALCTAASSLAAVLSAREARATRRRRRDAPRLARAPRISHSPSL</sequence>
<feature type="domain" description="Nodulin-like" evidence="7">
    <location>
        <begin position="14"/>
        <end position="171"/>
    </location>
</feature>
<evidence type="ECO:0000256" key="1">
    <source>
        <dbReference type="ARBA" id="ARBA00004141"/>
    </source>
</evidence>
<evidence type="ECO:0000256" key="4">
    <source>
        <dbReference type="ARBA" id="ARBA00023136"/>
    </source>
</evidence>
<dbReference type="Pfam" id="PF06813">
    <property type="entry name" value="Nodulin-like"/>
    <property type="match status" value="1"/>
</dbReference>
<organism evidence="8 9">
    <name type="scientific">Diacronema lutheri</name>
    <name type="common">Unicellular marine alga</name>
    <name type="synonym">Monochrysis lutheri</name>
    <dbReference type="NCBI Taxonomy" id="2081491"/>
    <lineage>
        <taxon>Eukaryota</taxon>
        <taxon>Haptista</taxon>
        <taxon>Haptophyta</taxon>
        <taxon>Pavlovophyceae</taxon>
        <taxon>Pavlovales</taxon>
        <taxon>Pavlovaceae</taxon>
        <taxon>Diacronema</taxon>
    </lineage>
</organism>
<feature type="transmembrane region" description="Helical" evidence="6">
    <location>
        <begin position="690"/>
        <end position="710"/>
    </location>
</feature>
<name>A0A8J6CD36_DIALT</name>
<dbReference type="SUPFAM" id="SSF103473">
    <property type="entry name" value="MFS general substrate transporter"/>
    <property type="match status" value="1"/>
</dbReference>
<feature type="transmembrane region" description="Helical" evidence="6">
    <location>
        <begin position="182"/>
        <end position="204"/>
    </location>
</feature>
<feature type="transmembrane region" description="Helical" evidence="6">
    <location>
        <begin position="652"/>
        <end position="678"/>
    </location>
</feature>
<gene>
    <name evidence="8" type="ORF">KFE25_011130</name>
</gene>
<dbReference type="OrthoDB" id="410267at2759"/>
<keyword evidence="4 6" id="KW-0472">Membrane</keyword>